<sequence>MKNSLLIILSTFIFTACSFSNQAKIKETKSINVFTNYVSNSYYKKDEGYDWVSVNLSKYDENTIKVKVRSRADKKTPTCTLDTFAYKVDKNKYNFYSEGKTLELLIYENKIELKGKTKDDEIALYYFCSGGGSLKGDYFKYEKSLDKEQIDKRAYVNSLSYGKYRFYIDSSDNKLTIKTYDLKYSKEPFVHEIKGQVVFSEIADINNDTNPEIYIYLNENIEGKTYGKLIAYSVNAAVSMSEIYLAPLKYNKELSSSYFGNDEFRVVKNTLVRRYPLKNGKIKQIQYKLVAGEATWQLKIDKILEY</sequence>
<organism evidence="2 3">
    <name type="scientific">Arcobacter roscoffensis</name>
    <dbReference type="NCBI Taxonomy" id="2961520"/>
    <lineage>
        <taxon>Bacteria</taxon>
        <taxon>Pseudomonadati</taxon>
        <taxon>Campylobacterota</taxon>
        <taxon>Epsilonproteobacteria</taxon>
        <taxon>Campylobacterales</taxon>
        <taxon>Arcobacteraceae</taxon>
        <taxon>Arcobacter</taxon>
    </lineage>
</organism>
<feature type="signal peptide" evidence="1">
    <location>
        <begin position="1"/>
        <end position="23"/>
    </location>
</feature>
<dbReference type="EMBL" id="CP100595">
    <property type="protein sequence ID" value="UTJ07727.1"/>
    <property type="molecule type" value="Genomic_DNA"/>
</dbReference>
<accession>A0ABY5E6F1</accession>
<evidence type="ECO:0000313" key="3">
    <source>
        <dbReference type="Proteomes" id="UP001060012"/>
    </source>
</evidence>
<evidence type="ECO:0000313" key="2">
    <source>
        <dbReference type="EMBL" id="UTJ07727.1"/>
    </source>
</evidence>
<feature type="chain" id="PRO_5046682594" description="Lipoprotein" evidence="1">
    <location>
        <begin position="24"/>
        <end position="306"/>
    </location>
</feature>
<evidence type="ECO:0008006" key="4">
    <source>
        <dbReference type="Google" id="ProtNLM"/>
    </source>
</evidence>
<evidence type="ECO:0000256" key="1">
    <source>
        <dbReference type="SAM" id="SignalP"/>
    </source>
</evidence>
<keyword evidence="1" id="KW-0732">Signal</keyword>
<protein>
    <recommendedName>
        <fullName evidence="4">Lipoprotein</fullName>
    </recommendedName>
</protein>
<gene>
    <name evidence="2" type="ORF">NJU99_06435</name>
</gene>
<dbReference type="RefSeq" id="WP_254577901.1">
    <property type="nucleotide sequence ID" value="NZ_CP100595.1"/>
</dbReference>
<proteinExistence type="predicted"/>
<reference evidence="2" key="1">
    <citation type="submission" date="2022-07" db="EMBL/GenBank/DDBJ databases">
        <title>Arcobacter roscoffensis sp. nov., a marine bacterium isolated from coastal seawater collected from Roscoff, France.</title>
        <authorList>
            <person name="Pascual J."/>
            <person name="Lepeaux C."/>
            <person name="Methner A."/>
            <person name="Overmann J."/>
        </authorList>
    </citation>
    <scope>NUCLEOTIDE SEQUENCE</scope>
    <source>
        <strain evidence="2">ARW1-2F2</strain>
    </source>
</reference>
<dbReference type="Proteomes" id="UP001060012">
    <property type="component" value="Chromosome"/>
</dbReference>
<name>A0ABY5E6F1_9BACT</name>
<dbReference type="PROSITE" id="PS51257">
    <property type="entry name" value="PROKAR_LIPOPROTEIN"/>
    <property type="match status" value="1"/>
</dbReference>
<keyword evidence="3" id="KW-1185">Reference proteome</keyword>